<evidence type="ECO:0000256" key="1">
    <source>
        <dbReference type="ARBA" id="ARBA00023002"/>
    </source>
</evidence>
<dbReference type="InterPro" id="IPR052228">
    <property type="entry name" value="Sec_Metab_Biosynth_Oxidored"/>
</dbReference>
<dbReference type="EMBL" id="SKBQ01000008">
    <property type="protein sequence ID" value="TPX07528.1"/>
    <property type="molecule type" value="Genomic_DNA"/>
</dbReference>
<dbReference type="PROSITE" id="PS51257">
    <property type="entry name" value="PROKAR_LIPOPROTEIN"/>
    <property type="match status" value="1"/>
</dbReference>
<sequence>MVMRALVVGGTSGIGFAMACRVAAEASSAAVTIAGRTKPQNIPYSNIDFRPLDASLMCQINQFADAYRSDILQLLNQKLDLLIMTQGVMTTAGRTETPEGVDRKMAIHYYGKQLLIRELLPVMQDHDKIIIVFDAWLGSPDKLHWDDLDLKSRYSLGNAAAHCQSMNDAMVQWFAAQQRQQQADGVSGARRHFVHAYPGGVSSGLWRELPWYLRAVGRVSMGLLGVSPATCANYLLEGVAENAPPREKEELYWSNIDSKGRIIMKKAIWNDEQLKKIADHTWGLIDAASAVRPSSKCVNLLVEEMHAAFASIA</sequence>
<dbReference type="PANTHER" id="PTHR47534">
    <property type="entry name" value="YALI0E05731P"/>
    <property type="match status" value="1"/>
</dbReference>
<proteinExistence type="predicted"/>
<accession>A0A507ARN2</accession>
<gene>
    <name evidence="2" type="ORF">E0L32_002002</name>
    <name evidence="3" type="ORF">E0L32_002131</name>
</gene>
<dbReference type="SUPFAM" id="SSF51735">
    <property type="entry name" value="NAD(P)-binding Rossmann-fold domains"/>
    <property type="match status" value="1"/>
</dbReference>
<dbReference type="STRING" id="1093900.A0A507ARN2"/>
<dbReference type="Proteomes" id="UP000319257">
    <property type="component" value="Unassembled WGS sequence"/>
</dbReference>
<dbReference type="Gene3D" id="3.40.50.720">
    <property type="entry name" value="NAD(P)-binding Rossmann-like Domain"/>
    <property type="match status" value="1"/>
</dbReference>
<evidence type="ECO:0000313" key="2">
    <source>
        <dbReference type="EMBL" id="TPX07399.1"/>
    </source>
</evidence>
<name>A0A507ARN2_9PEZI</name>
<dbReference type="GO" id="GO:0016491">
    <property type="term" value="F:oxidoreductase activity"/>
    <property type="evidence" value="ECO:0007669"/>
    <property type="project" value="UniProtKB-KW"/>
</dbReference>
<organism evidence="3 4">
    <name type="scientific">Thyridium curvatum</name>
    <dbReference type="NCBI Taxonomy" id="1093900"/>
    <lineage>
        <taxon>Eukaryota</taxon>
        <taxon>Fungi</taxon>
        <taxon>Dikarya</taxon>
        <taxon>Ascomycota</taxon>
        <taxon>Pezizomycotina</taxon>
        <taxon>Sordariomycetes</taxon>
        <taxon>Sordariomycetidae</taxon>
        <taxon>Thyridiales</taxon>
        <taxon>Thyridiaceae</taxon>
        <taxon>Thyridium</taxon>
    </lineage>
</organism>
<dbReference type="GeneID" id="41969449"/>
<dbReference type="AlphaFoldDB" id="A0A507ARN2"/>
<evidence type="ECO:0000313" key="4">
    <source>
        <dbReference type="Proteomes" id="UP000319257"/>
    </source>
</evidence>
<dbReference type="InParanoid" id="A0A507ARN2"/>
<dbReference type="FunCoup" id="A0A507ARN2">
    <property type="interactions" value="17"/>
</dbReference>
<dbReference type="PANTHER" id="PTHR47534:SF3">
    <property type="entry name" value="ALCOHOL DEHYDROGENASE-LIKE C-TERMINAL DOMAIN-CONTAINING PROTEIN"/>
    <property type="match status" value="1"/>
</dbReference>
<comment type="caution">
    <text evidence="3">The sequence shown here is derived from an EMBL/GenBank/DDBJ whole genome shotgun (WGS) entry which is preliminary data.</text>
</comment>
<keyword evidence="4" id="KW-1185">Reference proteome</keyword>
<reference evidence="3 4" key="1">
    <citation type="submission" date="2019-06" db="EMBL/GenBank/DDBJ databases">
        <title>Draft genome sequence of the filamentous fungus Phialemoniopsis curvata isolated from diesel fuel.</title>
        <authorList>
            <person name="Varaljay V.A."/>
            <person name="Lyon W.J."/>
            <person name="Crouch A.L."/>
            <person name="Drake C.E."/>
            <person name="Hollomon J.M."/>
            <person name="Nadeau L.J."/>
            <person name="Nunn H.S."/>
            <person name="Stevenson B.S."/>
            <person name="Bojanowski C.L."/>
            <person name="Crookes-Goodson W.J."/>
        </authorList>
    </citation>
    <scope>NUCLEOTIDE SEQUENCE [LARGE SCALE GENOMIC DNA]</scope>
    <source>
        <strain evidence="3 4">D216</strain>
    </source>
</reference>
<protein>
    <submittedName>
        <fullName evidence="3">Uncharacterized protein</fullName>
    </submittedName>
</protein>
<keyword evidence="1" id="KW-0560">Oxidoreductase</keyword>
<dbReference type="InterPro" id="IPR036291">
    <property type="entry name" value="NAD(P)-bd_dom_sf"/>
</dbReference>
<evidence type="ECO:0000313" key="3">
    <source>
        <dbReference type="EMBL" id="TPX07528.1"/>
    </source>
</evidence>
<dbReference type="OrthoDB" id="542013at2759"/>
<dbReference type="EMBL" id="SKBQ01000008">
    <property type="protein sequence ID" value="TPX07399.1"/>
    <property type="molecule type" value="Genomic_DNA"/>
</dbReference>
<dbReference type="RefSeq" id="XP_030989110.1">
    <property type="nucleotide sequence ID" value="XM_031136145.1"/>
</dbReference>